<organism evidence="1 2">
    <name type="scientific">Pedosphaera parvula (strain Ellin514)</name>
    <dbReference type="NCBI Taxonomy" id="320771"/>
    <lineage>
        <taxon>Bacteria</taxon>
        <taxon>Pseudomonadati</taxon>
        <taxon>Verrucomicrobiota</taxon>
        <taxon>Pedosphaerae</taxon>
        <taxon>Pedosphaerales</taxon>
        <taxon>Pedosphaeraceae</taxon>
        <taxon>Pedosphaera</taxon>
    </lineage>
</organism>
<comment type="caution">
    <text evidence="1">The sequence shown here is derived from an EMBL/GenBank/DDBJ whole genome shotgun (WGS) entry which is preliminary data.</text>
</comment>
<dbReference type="Proteomes" id="UP000003688">
    <property type="component" value="Unassembled WGS sequence"/>
</dbReference>
<protein>
    <submittedName>
        <fullName evidence="1">Uncharacterized protein</fullName>
    </submittedName>
</protein>
<dbReference type="STRING" id="320771.Cflav_PD3046"/>
<accession>B9XJC6</accession>
<name>B9XJC6_PEDPL</name>
<evidence type="ECO:0000313" key="1">
    <source>
        <dbReference type="EMBL" id="EEF59987.1"/>
    </source>
</evidence>
<dbReference type="OrthoDB" id="292317at2"/>
<dbReference type="RefSeq" id="WP_007415919.1">
    <property type="nucleotide sequence ID" value="NZ_ABOX02000021.1"/>
</dbReference>
<evidence type="ECO:0000313" key="2">
    <source>
        <dbReference type="Proteomes" id="UP000003688"/>
    </source>
</evidence>
<gene>
    <name evidence="1" type="ORF">Cflav_PD3046</name>
</gene>
<dbReference type="AlphaFoldDB" id="B9XJC6"/>
<proteinExistence type="predicted"/>
<sequence>MQKGAYKTPALQELQRDIMSLAVETKKLLLECIADSIHATTHDFLFALQEAHDRKLGIEVTVDGVNIAAESDGLQGELFGDNGWVAKYSKYPNVFDGR</sequence>
<keyword evidence="2" id="KW-1185">Reference proteome</keyword>
<dbReference type="EMBL" id="ABOX02000021">
    <property type="protein sequence ID" value="EEF59987.1"/>
    <property type="molecule type" value="Genomic_DNA"/>
</dbReference>
<reference evidence="1 2" key="1">
    <citation type="journal article" date="2011" name="J. Bacteriol.">
        <title>Genome sequence of 'Pedosphaera parvula' Ellin514, an aerobic Verrucomicrobial isolate from pasture soil.</title>
        <authorList>
            <person name="Kant R."/>
            <person name="van Passel M.W."/>
            <person name="Sangwan P."/>
            <person name="Palva A."/>
            <person name="Lucas S."/>
            <person name="Copeland A."/>
            <person name="Lapidus A."/>
            <person name="Glavina Del Rio T."/>
            <person name="Dalin E."/>
            <person name="Tice H."/>
            <person name="Bruce D."/>
            <person name="Goodwin L."/>
            <person name="Pitluck S."/>
            <person name="Chertkov O."/>
            <person name="Larimer F.W."/>
            <person name="Land M.L."/>
            <person name="Hauser L."/>
            <person name="Brettin T.S."/>
            <person name="Detter J.C."/>
            <person name="Han S."/>
            <person name="de Vos W.M."/>
            <person name="Janssen P.H."/>
            <person name="Smidt H."/>
        </authorList>
    </citation>
    <scope>NUCLEOTIDE SEQUENCE [LARGE SCALE GENOMIC DNA]</scope>
    <source>
        <strain evidence="1 2">Ellin514</strain>
    </source>
</reference>